<dbReference type="PANTHER" id="PTHR10889:SF1">
    <property type="entry name" value="DEOXYRIBOSE-PHOSPHATE ALDOLASE"/>
    <property type="match status" value="1"/>
</dbReference>
<dbReference type="KEGG" id="sio:DW64_04490"/>
<dbReference type="Proteomes" id="UP000025245">
    <property type="component" value="Chromosome"/>
</dbReference>
<dbReference type="eggNOG" id="COG0274">
    <property type="taxonomic scope" value="Bacteria"/>
</dbReference>
<keyword evidence="2 7" id="KW-0963">Cytoplasm</keyword>
<sequence length="220" mass="23237">MEINKYIDHTLLKADSVQSQIDQLLSEAKEYDFASVCINPSWVSYCANELKDSDVKVCTVVGFPLGATTAETKAFETKNAIENGADEIDMVLNIGRMKQGDYQAVEDDVRAVVEASGDKLVKVIIEACLLTDEEKVKACQLSVAAGADFVKTSTGFSTGGATIEDVKLMRETVGPEVGVKAAGGARSLADAQAFIEAGATRIGTSAGVKIVNGEEVNGGY</sequence>
<keyword evidence="3 7" id="KW-0456">Lyase</keyword>
<accession>A0A1J0MYQ4</accession>
<dbReference type="InterPro" id="IPR028581">
    <property type="entry name" value="DeoC_typeI"/>
</dbReference>
<comment type="catalytic activity">
    <reaction evidence="5 7">
        <text>2-deoxy-D-ribose 5-phosphate = D-glyceraldehyde 3-phosphate + acetaldehyde</text>
        <dbReference type="Rhea" id="RHEA:12821"/>
        <dbReference type="ChEBI" id="CHEBI:15343"/>
        <dbReference type="ChEBI" id="CHEBI:59776"/>
        <dbReference type="ChEBI" id="CHEBI:62877"/>
        <dbReference type="EC" id="4.1.2.4"/>
    </reaction>
</comment>
<evidence type="ECO:0000256" key="1">
    <source>
        <dbReference type="ARBA" id="ARBA00010936"/>
    </source>
</evidence>
<dbReference type="NCBIfam" id="TIGR00126">
    <property type="entry name" value="deoC"/>
    <property type="match status" value="1"/>
</dbReference>
<dbReference type="InterPro" id="IPR013785">
    <property type="entry name" value="Aldolase_TIM"/>
</dbReference>
<name>A0A1J0MYQ4_STRIN</name>
<organism evidence="9 11">
    <name type="scientific">Streptococcus iniae</name>
    <name type="common">Streptococcus shiloi</name>
    <dbReference type="NCBI Taxonomy" id="1346"/>
    <lineage>
        <taxon>Bacteria</taxon>
        <taxon>Bacillati</taxon>
        <taxon>Bacillota</taxon>
        <taxon>Bacilli</taxon>
        <taxon>Lactobacillales</taxon>
        <taxon>Streptococcaceae</taxon>
        <taxon>Streptococcus</taxon>
    </lineage>
</organism>
<dbReference type="InterPro" id="IPR002915">
    <property type="entry name" value="DeoC/FbaB/LacD_aldolase"/>
</dbReference>
<dbReference type="GO" id="GO:0005737">
    <property type="term" value="C:cytoplasm"/>
    <property type="evidence" value="ECO:0007669"/>
    <property type="project" value="UniProtKB-SubCell"/>
</dbReference>
<reference evidence="9 11" key="2">
    <citation type="submission" date="2018-06" db="EMBL/GenBank/DDBJ databases">
        <title>Mutators as drivers of adaptation in pathogenic bacteria and a risk factor for host jumps and vaccine escape.</title>
        <authorList>
            <person name="Barnes A.C."/>
            <person name="Silayeva O."/>
        </authorList>
    </citation>
    <scope>NUCLEOTIDE SEQUENCE [LARGE SCALE GENOMIC DNA]</scope>
    <source>
        <strain evidence="9 11">QMA0445</strain>
    </source>
</reference>
<feature type="active site" description="Proton donor/acceptor" evidence="7">
    <location>
        <position position="89"/>
    </location>
</feature>
<comment type="similarity">
    <text evidence="1 7">Belongs to the DeoC/FbaB aldolase family. DeoC type 1 subfamily.</text>
</comment>
<reference evidence="8 10" key="1">
    <citation type="journal article" date="2014" name="Genome Announc.">
        <title>Complete Genome Sequence of a Virulent Strain, Streptococcus iniae ISET0901, Isolated from Diseased Tilapia.</title>
        <authorList>
            <person name="Pridgeon J.W."/>
            <person name="Zhang D."/>
            <person name="Zhang L."/>
        </authorList>
    </citation>
    <scope>NUCLEOTIDE SEQUENCE [LARGE SCALE GENOMIC DNA]</scope>
    <source>
        <strain evidence="8 10">ISET0901</strain>
    </source>
</reference>
<dbReference type="SUPFAM" id="SSF51569">
    <property type="entry name" value="Aldolase"/>
    <property type="match status" value="1"/>
</dbReference>
<evidence type="ECO:0000313" key="11">
    <source>
        <dbReference type="Proteomes" id="UP000269148"/>
    </source>
</evidence>
<dbReference type="Gene3D" id="3.20.20.70">
    <property type="entry name" value="Aldolase class I"/>
    <property type="match status" value="1"/>
</dbReference>
<dbReference type="SMR" id="A0A1J0MYQ4"/>
<comment type="pathway">
    <text evidence="7">Carbohydrate degradation; 2-deoxy-D-ribose 1-phosphate degradation; D-glyceraldehyde 3-phosphate and acetaldehyde from 2-deoxy-alpha-D-ribose 1-phosphate: step 2/2.</text>
</comment>
<protein>
    <recommendedName>
        <fullName evidence="7">Deoxyribose-phosphate aldolase</fullName>
        <shortName evidence="7">DERA</shortName>
        <ecNumber evidence="7">4.1.2.4</ecNumber>
    </recommendedName>
    <alternativeName>
        <fullName evidence="7">2-deoxy-D-ribose 5-phosphate aldolase</fullName>
    </alternativeName>
    <alternativeName>
        <fullName evidence="7">Phosphodeoxyriboaldolase</fullName>
        <shortName evidence="7">Deoxyriboaldolase</shortName>
    </alternativeName>
</protein>
<proteinExistence type="inferred from homology"/>
<keyword evidence="10" id="KW-1185">Reference proteome</keyword>
<evidence type="ECO:0000256" key="6">
    <source>
        <dbReference type="ARBA" id="ARBA00056337"/>
    </source>
</evidence>
<dbReference type="HAMAP" id="MF_00114">
    <property type="entry name" value="DeoC_type1"/>
    <property type="match status" value="1"/>
</dbReference>
<feature type="active site" description="Schiff-base intermediate with acetaldehyde" evidence="7">
    <location>
        <position position="151"/>
    </location>
</feature>
<evidence type="ECO:0000256" key="5">
    <source>
        <dbReference type="ARBA" id="ARBA00048791"/>
    </source>
</evidence>
<evidence type="ECO:0000256" key="2">
    <source>
        <dbReference type="ARBA" id="ARBA00022490"/>
    </source>
</evidence>
<evidence type="ECO:0000313" key="8">
    <source>
        <dbReference type="EMBL" id="AHY15727.1"/>
    </source>
</evidence>
<feature type="active site" description="Proton donor/acceptor" evidence="7">
    <location>
        <position position="180"/>
    </location>
</feature>
<dbReference type="Pfam" id="PF01791">
    <property type="entry name" value="DeoC"/>
    <property type="match status" value="1"/>
</dbReference>
<dbReference type="KEGG" id="siq:DQ08_04495"/>
<dbReference type="KEGG" id="siz:SI82_04695"/>
<dbReference type="GeneID" id="35766326"/>
<comment type="function">
    <text evidence="6 7">Catalyzes a reversible aldol reaction between acetaldehyde and D-glyceraldehyde 3-phosphate to generate 2-deoxy-D-ribose 5-phosphate.</text>
</comment>
<dbReference type="FunFam" id="3.20.20.70:FF:000044">
    <property type="entry name" value="Deoxyribose-phosphate aldolase"/>
    <property type="match status" value="1"/>
</dbReference>
<dbReference type="OrthoDB" id="9778711at2"/>
<evidence type="ECO:0000313" key="9">
    <source>
        <dbReference type="EMBL" id="RLU57224.1"/>
    </source>
</evidence>
<dbReference type="InterPro" id="IPR011343">
    <property type="entry name" value="DeoC"/>
</dbReference>
<comment type="subcellular location">
    <subcellularLocation>
        <location evidence="7">Cytoplasm</location>
    </subcellularLocation>
</comment>
<keyword evidence="4 7" id="KW-0704">Schiff base</keyword>
<dbReference type="AlphaFoldDB" id="A0A1J0MYQ4"/>
<dbReference type="GO" id="GO:0006018">
    <property type="term" value="P:2-deoxyribose 1-phosphate catabolic process"/>
    <property type="evidence" value="ECO:0007669"/>
    <property type="project" value="UniProtKB-UniRule"/>
</dbReference>
<dbReference type="RefSeq" id="WP_003099517.1">
    <property type="nucleotide sequence ID" value="NZ_CP010783.1"/>
</dbReference>
<dbReference type="STRING" id="1346.BMF34_04585"/>
<dbReference type="CDD" id="cd00959">
    <property type="entry name" value="DeoC"/>
    <property type="match status" value="1"/>
</dbReference>
<dbReference type="EC" id="4.1.2.4" evidence="7"/>
<dbReference type="Proteomes" id="UP000269148">
    <property type="component" value="Unassembled WGS sequence"/>
</dbReference>
<dbReference type="GO" id="GO:0004139">
    <property type="term" value="F:deoxyribose-phosphate aldolase activity"/>
    <property type="evidence" value="ECO:0007669"/>
    <property type="project" value="UniProtKB-UniRule"/>
</dbReference>
<evidence type="ECO:0000313" key="10">
    <source>
        <dbReference type="Proteomes" id="UP000025245"/>
    </source>
</evidence>
<dbReference type="PIRSF" id="PIRSF001357">
    <property type="entry name" value="DeoC"/>
    <property type="match status" value="1"/>
</dbReference>
<evidence type="ECO:0000256" key="7">
    <source>
        <dbReference type="HAMAP-Rule" id="MF_00114"/>
    </source>
</evidence>
<dbReference type="GO" id="GO:0016052">
    <property type="term" value="P:carbohydrate catabolic process"/>
    <property type="evidence" value="ECO:0007669"/>
    <property type="project" value="TreeGrafter"/>
</dbReference>
<dbReference type="EMBL" id="QLQD01000045">
    <property type="protein sequence ID" value="RLU57224.1"/>
    <property type="molecule type" value="Genomic_DNA"/>
</dbReference>
<gene>
    <name evidence="7 9" type="primary">deoC</name>
    <name evidence="9" type="ORF">DIY07_04885</name>
    <name evidence="8" type="ORF">DQ08_04495</name>
</gene>
<dbReference type="UniPathway" id="UPA00002">
    <property type="reaction ID" value="UER00468"/>
</dbReference>
<dbReference type="GO" id="GO:0009264">
    <property type="term" value="P:deoxyribonucleotide catabolic process"/>
    <property type="evidence" value="ECO:0007669"/>
    <property type="project" value="UniProtKB-UniRule"/>
</dbReference>
<dbReference type="SMART" id="SM01133">
    <property type="entry name" value="DeoC"/>
    <property type="match status" value="1"/>
</dbReference>
<dbReference type="PANTHER" id="PTHR10889">
    <property type="entry name" value="DEOXYRIBOSE-PHOSPHATE ALDOLASE"/>
    <property type="match status" value="1"/>
</dbReference>
<evidence type="ECO:0000256" key="4">
    <source>
        <dbReference type="ARBA" id="ARBA00023270"/>
    </source>
</evidence>
<evidence type="ECO:0000256" key="3">
    <source>
        <dbReference type="ARBA" id="ARBA00023239"/>
    </source>
</evidence>
<dbReference type="EMBL" id="CP007586">
    <property type="protein sequence ID" value="AHY15727.1"/>
    <property type="molecule type" value="Genomic_DNA"/>
</dbReference>